<dbReference type="EC" id="1.1.5.4" evidence="8"/>
<evidence type="ECO:0000313" key="10">
    <source>
        <dbReference type="Proteomes" id="UP001152172"/>
    </source>
</evidence>
<dbReference type="NCBIfam" id="NF003611">
    <property type="entry name" value="PRK05257.3-2"/>
    <property type="match status" value="1"/>
</dbReference>
<dbReference type="PANTHER" id="PTHR43104:SF2">
    <property type="entry name" value="L-2-HYDROXYGLUTARATE DEHYDROGENASE, MITOCHONDRIAL"/>
    <property type="match status" value="1"/>
</dbReference>
<dbReference type="SUPFAM" id="SSF51905">
    <property type="entry name" value="FAD/NAD(P)-binding domain"/>
    <property type="match status" value="1"/>
</dbReference>
<organism evidence="9 10">
    <name type="scientific">Psychrobacillus psychrodurans</name>
    <dbReference type="NCBI Taxonomy" id="126157"/>
    <lineage>
        <taxon>Bacteria</taxon>
        <taxon>Bacillati</taxon>
        <taxon>Bacillota</taxon>
        <taxon>Bacilli</taxon>
        <taxon>Bacillales</taxon>
        <taxon>Bacillaceae</taxon>
        <taxon>Psychrobacillus</taxon>
    </lineage>
</organism>
<dbReference type="NCBIfam" id="NF003603">
    <property type="entry name" value="PRK05257.1-1"/>
    <property type="match status" value="1"/>
</dbReference>
<comment type="caution">
    <text evidence="9">The sequence shown here is derived from an EMBL/GenBank/DDBJ whole genome shotgun (WGS) entry which is preliminary data.</text>
</comment>
<dbReference type="NCBIfam" id="NF003610">
    <property type="entry name" value="PRK05257.3-1"/>
    <property type="match status" value="1"/>
</dbReference>
<evidence type="ECO:0000256" key="2">
    <source>
        <dbReference type="ARBA" id="ARBA00001974"/>
    </source>
</evidence>
<dbReference type="NCBIfam" id="NF009875">
    <property type="entry name" value="PRK13339.1"/>
    <property type="match status" value="1"/>
</dbReference>
<accession>A0A9X3L977</accession>
<evidence type="ECO:0000256" key="1">
    <source>
        <dbReference type="ARBA" id="ARBA00001139"/>
    </source>
</evidence>
<dbReference type="GO" id="GO:0008924">
    <property type="term" value="F:L-malate dehydrogenase (quinone) activity"/>
    <property type="evidence" value="ECO:0007669"/>
    <property type="project" value="UniProtKB-UniRule"/>
</dbReference>
<dbReference type="PANTHER" id="PTHR43104">
    <property type="entry name" value="L-2-HYDROXYGLUTARATE DEHYDROGENASE, MITOCHONDRIAL"/>
    <property type="match status" value="1"/>
</dbReference>
<dbReference type="NCBIfam" id="NF003604">
    <property type="entry name" value="PRK05257.1-3"/>
    <property type="match status" value="1"/>
</dbReference>
<reference evidence="9" key="1">
    <citation type="submission" date="2022-05" db="EMBL/GenBank/DDBJ databases">
        <authorList>
            <person name="Colautti A."/>
            <person name="Iacumin L."/>
        </authorList>
    </citation>
    <scope>NUCLEOTIDE SEQUENCE</scope>
    <source>
        <strain evidence="9">DSM 30747</strain>
    </source>
</reference>
<dbReference type="InterPro" id="IPR036188">
    <property type="entry name" value="FAD/NAD-bd_sf"/>
</dbReference>
<evidence type="ECO:0000256" key="5">
    <source>
        <dbReference type="ARBA" id="ARBA00022630"/>
    </source>
</evidence>
<dbReference type="HAMAP" id="MF_00212">
    <property type="entry name" value="MQO"/>
    <property type="match status" value="1"/>
</dbReference>
<comment type="similarity">
    <text evidence="8">Belongs to the MQO family.</text>
</comment>
<keyword evidence="5 8" id="KW-0285">Flavoprotein</keyword>
<dbReference type="InterPro" id="IPR006231">
    <property type="entry name" value="MQO"/>
</dbReference>
<evidence type="ECO:0000313" key="9">
    <source>
        <dbReference type="EMBL" id="MCZ8533707.1"/>
    </source>
</evidence>
<evidence type="ECO:0000256" key="3">
    <source>
        <dbReference type="ARBA" id="ARBA00005012"/>
    </source>
</evidence>
<dbReference type="AlphaFoldDB" id="A0A9X3L977"/>
<proteinExistence type="inferred from homology"/>
<dbReference type="GO" id="GO:0047545">
    <property type="term" value="F:(S)-2-hydroxyglutarate dehydrogenase activity"/>
    <property type="evidence" value="ECO:0007669"/>
    <property type="project" value="TreeGrafter"/>
</dbReference>
<dbReference type="NCBIfam" id="TIGR01320">
    <property type="entry name" value="mal_quin_oxido"/>
    <property type="match status" value="1"/>
</dbReference>
<keyword evidence="10" id="KW-1185">Reference proteome</keyword>
<comment type="catalytic activity">
    <reaction evidence="1 8">
        <text>(S)-malate + a quinone = a quinol + oxaloacetate</text>
        <dbReference type="Rhea" id="RHEA:46012"/>
        <dbReference type="ChEBI" id="CHEBI:15589"/>
        <dbReference type="ChEBI" id="CHEBI:16452"/>
        <dbReference type="ChEBI" id="CHEBI:24646"/>
        <dbReference type="ChEBI" id="CHEBI:132124"/>
        <dbReference type="EC" id="1.1.5.4"/>
    </reaction>
</comment>
<dbReference type="Pfam" id="PF06039">
    <property type="entry name" value="Mqo"/>
    <property type="match status" value="1"/>
</dbReference>
<keyword evidence="7 8" id="KW-0560">Oxidoreductase</keyword>
<gene>
    <name evidence="8" type="primary">mqo</name>
    <name evidence="9" type="ORF">M9R61_10310</name>
</gene>
<comment type="pathway">
    <text evidence="3 8">Carbohydrate metabolism; tricarboxylic acid cycle; oxaloacetate from (S)-malate (quinone route): step 1/1.</text>
</comment>
<protein>
    <recommendedName>
        <fullName evidence="8">Probable malate:quinone oxidoreductase</fullName>
        <ecNumber evidence="8">1.1.5.4</ecNumber>
    </recommendedName>
    <alternativeName>
        <fullName evidence="8">MQO</fullName>
    </alternativeName>
    <alternativeName>
        <fullName evidence="8">Malate dehydrogenase [quinone]</fullName>
    </alternativeName>
</protein>
<comment type="cofactor">
    <cofactor evidence="2 8">
        <name>FAD</name>
        <dbReference type="ChEBI" id="CHEBI:57692"/>
    </cofactor>
</comment>
<dbReference type="NCBIfam" id="NF003608">
    <property type="entry name" value="PRK05257.2-4"/>
    <property type="match status" value="1"/>
</dbReference>
<evidence type="ECO:0000256" key="4">
    <source>
        <dbReference type="ARBA" id="ARBA00022532"/>
    </source>
</evidence>
<name>A0A9X3L977_9BACI</name>
<evidence type="ECO:0000256" key="8">
    <source>
        <dbReference type="HAMAP-Rule" id="MF_00212"/>
    </source>
</evidence>
<dbReference type="EMBL" id="JAMKBI010000006">
    <property type="protein sequence ID" value="MCZ8533707.1"/>
    <property type="molecule type" value="Genomic_DNA"/>
</dbReference>
<dbReference type="NCBIfam" id="NF003606">
    <property type="entry name" value="PRK05257.2-1"/>
    <property type="match status" value="1"/>
</dbReference>
<dbReference type="Proteomes" id="UP001152172">
    <property type="component" value="Unassembled WGS sequence"/>
</dbReference>
<keyword evidence="4 8" id="KW-0816">Tricarboxylic acid cycle</keyword>
<sequence length="500" mass="55131">MINKETKTEVILIGAGIMSATLGTMLKELKPEWNIKVFEKLDKAGEESSNEWNNAGTGHAALCELNYTSEKPDGSVDINKAININEQFQLSMQFWSYLVNSKLIDNPKDFIMPLPHMSMVQGEENVAFLKKRFEAMSQNPLFQGMEFSDDPAKLMEWIPLIMENRPVNEAIAATKIDSGTDVNFGALTRMLLDHLMTKDVEIKFNSSVDNVKRTSDNKWEIKVKNNAEGKIENHTADFVFVGGGGGSLHLLQKSGIPEGKHIGGFPVSGLFLVCNKPEVVEQHHAKVYGKAKVGAPPMSVPHLDTRFIDNKKSLLFGPFAGFSPKFLKTGSMFDLVTSVKPDNVVTMLAAGAKEMSLTKYLIQQVMLSKEKRIEELREFIPNAKLEDWDTVVAGQRVQVIKDTQAGGKGTLQFGTEIVTAADGSIAALLGASPGASTAVHAMLEILGRCFPQHMQEWEPKIKEMIPSYGVSLMDNPELLDEIHTSTAEALGLSKKEQVYS</sequence>
<keyword evidence="6 8" id="KW-0274">FAD</keyword>
<dbReference type="GO" id="GO:0006099">
    <property type="term" value="P:tricarboxylic acid cycle"/>
    <property type="evidence" value="ECO:0007669"/>
    <property type="project" value="UniProtKB-UniRule"/>
</dbReference>
<dbReference type="NCBIfam" id="NF003605">
    <property type="entry name" value="PRK05257.1-4"/>
    <property type="match status" value="1"/>
</dbReference>
<evidence type="ECO:0000256" key="7">
    <source>
        <dbReference type="ARBA" id="ARBA00023002"/>
    </source>
</evidence>
<evidence type="ECO:0000256" key="6">
    <source>
        <dbReference type="ARBA" id="ARBA00022827"/>
    </source>
</evidence>